<protein>
    <submittedName>
        <fullName evidence="1">FG-GAP repeat protein</fullName>
    </submittedName>
</protein>
<dbReference type="AlphaFoldDB" id="A0A0G1CYN0"/>
<reference evidence="1 2" key="1">
    <citation type="journal article" date="2015" name="Nature">
        <title>rRNA introns, odd ribosomes, and small enigmatic genomes across a large radiation of phyla.</title>
        <authorList>
            <person name="Brown C.T."/>
            <person name="Hug L.A."/>
            <person name="Thomas B.C."/>
            <person name="Sharon I."/>
            <person name="Castelle C.J."/>
            <person name="Singh A."/>
            <person name="Wilkins M.J."/>
            <person name="Williams K.H."/>
            <person name="Banfield J.F."/>
        </authorList>
    </citation>
    <scope>NUCLEOTIDE SEQUENCE [LARGE SCALE GENOMIC DNA]</scope>
</reference>
<name>A0A0G1CYN0_9BACT</name>
<dbReference type="SMART" id="SM00191">
    <property type="entry name" value="Int_alpha"/>
    <property type="match status" value="5"/>
</dbReference>
<comment type="caution">
    <text evidence="1">The sequence shown here is derived from an EMBL/GenBank/DDBJ whole genome shotgun (WGS) entry which is preliminary data.</text>
</comment>
<proteinExistence type="predicted"/>
<dbReference type="Gene3D" id="2.130.10.130">
    <property type="entry name" value="Integrin alpha, N-terminal"/>
    <property type="match status" value="3"/>
</dbReference>
<dbReference type="InterPro" id="IPR013519">
    <property type="entry name" value="Int_alpha_beta-p"/>
</dbReference>
<accession>A0A0G1CYN0</accession>
<evidence type="ECO:0000313" key="2">
    <source>
        <dbReference type="Proteomes" id="UP000034669"/>
    </source>
</evidence>
<dbReference type="PANTHER" id="PTHR23221:SF7">
    <property type="entry name" value="PHOSPHATIDYLINOSITOL-GLYCAN-SPECIFIC PHOSPHOLIPASE D"/>
    <property type="match status" value="1"/>
</dbReference>
<dbReference type="Proteomes" id="UP000034669">
    <property type="component" value="Unassembled WGS sequence"/>
</dbReference>
<dbReference type="EMBL" id="LCFI01000001">
    <property type="protein sequence ID" value="KKS90865.1"/>
    <property type="molecule type" value="Genomic_DNA"/>
</dbReference>
<gene>
    <name evidence="1" type="ORF">UV66_C0001G0222</name>
</gene>
<sequence>MATTTNWNIRIDGANASDLLTYSNATNVDLDNDGNRDIIVGARWTDYNSRADSGSIYIIYSSLWKGLTGTGNTIDLANPNNYNIRIDGAAANDMLGFSAGVFVQDLNGNGKFDLLIPSIGSDNNSRSGSGSVFVIYDTLLDDYSGTGNTIDLASSNNFNIRFDGAAASDNLSTKSVDTTNLDIDGDNKQDIILASVFADNNSRNESGSVYYIANTVFGNLLGTGNTIDLATTSNFTIRYDGAATGDNFGRHNDVVSDLNDNNKLDLIIGARQADYNSRTGSGSVYVIYASLIDDYSGTGNIVDMNTTSNYNLRYDGAIANDQLSGSLKTGNIDGKKDLLIGTYLEDNNSRTDSGSIYIIKNALIASYSGTGNNIDLATSTNYSIRYDGAVAGDGLGYFSLLATDYNSNGIYDILVVAYRADQNSRSDSGSLYVIYDSLIASYSGTGNNIDLATGTNYSIRYDGPTASSFFSGHALSVGNLYGNGKMDILVDAGAASFNSRTNSGSLYIIYNFPHTIDVSVTSSPLTSNVKISGTVSAPNSTTAVAGVEYSIDDNYQPATSWTSCSGTTKFDCDISNLSTGNHLIYVRAYDTNGSYTPQSHYIVYKVGSFENESSDSNCKADYKYCINAGPNYTKNTSILQTFVNNSWAGTIIPSYSSHDDMYVTIKRQGLKDLDTSNIPYPWSQGLNTYSDIFKISSVSAFNGFPINKTDKPFTVQLPYDKTKLNGVSPTVLKVSYFDSESKKWKTIKTPIVVDWIKNMVSTTTKNFSLYALTYPSQTRLHSDRFVVQTSPPTSPVSTKPEAKVGTPKPSNNHCFLWWCW</sequence>
<dbReference type="PANTHER" id="PTHR23221">
    <property type="entry name" value="GLYCOSYLPHOSPHATIDYLINOSITOL PHOSPHOLIPASE D"/>
    <property type="match status" value="1"/>
</dbReference>
<dbReference type="InterPro" id="IPR028994">
    <property type="entry name" value="Integrin_alpha_N"/>
</dbReference>
<dbReference type="SUPFAM" id="SSF69318">
    <property type="entry name" value="Integrin alpha N-terminal domain"/>
    <property type="match status" value="1"/>
</dbReference>
<organism evidence="1 2">
    <name type="scientific">Candidatus Woesebacteria bacterium GW2011_GWA1_43_12</name>
    <dbReference type="NCBI Taxonomy" id="1618557"/>
    <lineage>
        <taxon>Bacteria</taxon>
        <taxon>Candidatus Woeseibacteriota</taxon>
    </lineage>
</organism>
<evidence type="ECO:0000313" key="1">
    <source>
        <dbReference type="EMBL" id="KKS90865.1"/>
    </source>
</evidence>